<feature type="domain" description="Aminotransferase class I/classII large" evidence="7">
    <location>
        <begin position="57"/>
        <end position="379"/>
    </location>
</feature>
<evidence type="ECO:0000256" key="5">
    <source>
        <dbReference type="ARBA" id="ARBA00022679"/>
    </source>
</evidence>
<dbReference type="EMBL" id="JACJFM010000004">
    <property type="protein sequence ID" value="MBB1486012.1"/>
    <property type="molecule type" value="Genomic_DNA"/>
</dbReference>
<keyword evidence="4 8" id="KW-0032">Aminotransferase</keyword>
<comment type="cofactor">
    <cofactor evidence="1">
        <name>pyridoxal 5'-phosphate</name>
        <dbReference type="ChEBI" id="CHEBI:597326"/>
    </cofactor>
</comment>
<keyword evidence="5 8" id="KW-0808">Transferase</keyword>
<dbReference type="SUPFAM" id="SSF53383">
    <property type="entry name" value="PLP-dependent transferases"/>
    <property type="match status" value="1"/>
</dbReference>
<dbReference type="GO" id="GO:1901605">
    <property type="term" value="P:alpha-amino acid metabolic process"/>
    <property type="evidence" value="ECO:0007669"/>
    <property type="project" value="TreeGrafter"/>
</dbReference>
<dbReference type="Pfam" id="PF00155">
    <property type="entry name" value="Aminotran_1_2"/>
    <property type="match status" value="1"/>
</dbReference>
<gene>
    <name evidence="8" type="ORF">H4O21_05250</name>
</gene>
<dbReference type="PANTHER" id="PTHR42790">
    <property type="entry name" value="AMINOTRANSFERASE"/>
    <property type="match status" value="1"/>
</dbReference>
<evidence type="ECO:0000313" key="9">
    <source>
        <dbReference type="Proteomes" id="UP000565262"/>
    </source>
</evidence>
<dbReference type="GO" id="GO:0030170">
    <property type="term" value="F:pyridoxal phosphate binding"/>
    <property type="evidence" value="ECO:0007669"/>
    <property type="project" value="InterPro"/>
</dbReference>
<accession>A0A839INC1</accession>
<dbReference type="Proteomes" id="UP000565262">
    <property type="component" value="Unassembled WGS sequence"/>
</dbReference>
<comment type="subunit">
    <text evidence="3">Homodimer.</text>
</comment>
<keyword evidence="9" id="KW-1185">Reference proteome</keyword>
<sequence length="385" mass="42776">MTSPAPELNLSDYANRLPGSPVREILHVSQQPGMISFAGGLPDAAVMPEMPVLDNLAAISQYGTSDGESSLIKELVKWLGEEGLPCSEEQVIITSGSQQGLDLAARILVDAGSDVLVEDPTYLAMLQVLRGLGANLVPFTLDEQGVDLAGLESLLQTRKPRMIYLIPTFQNPTGYSYSEQERRAVAELIDRYDVTLVEDDPYRVLNYDNAFTRPVSSYLTSAKWLYMGSFSKMLWPGLRTGFVIAHPELYPWILRAKQATDLHSNRLGQAIIGQFLKEGRLPDHVAKLKAHYQKKRDYMQKLLQQYLPDSVRWQLPAGGMFFWLTLEQDTRSVLQDGIEAGVVALPGTPFAVEKSADNTLRLSFSQMTPEDMEEGVKRLAGVLAR</sequence>
<dbReference type="GO" id="GO:0008483">
    <property type="term" value="F:transaminase activity"/>
    <property type="evidence" value="ECO:0007669"/>
    <property type="project" value="UniProtKB-KW"/>
</dbReference>
<dbReference type="PANTHER" id="PTHR42790:SF19">
    <property type="entry name" value="KYNURENINE_ALPHA-AMINOADIPATE AMINOTRANSFERASE, MITOCHONDRIAL"/>
    <property type="match status" value="1"/>
</dbReference>
<dbReference type="RefSeq" id="WP_182807789.1">
    <property type="nucleotide sequence ID" value="NZ_JACJFM010000004.1"/>
</dbReference>
<comment type="similarity">
    <text evidence="2">Belongs to the class-I pyridoxal-phosphate-dependent aminotransferase family.</text>
</comment>
<proteinExistence type="inferred from homology"/>
<dbReference type="InterPro" id="IPR015422">
    <property type="entry name" value="PyrdxlP-dep_Trfase_small"/>
</dbReference>
<dbReference type="InterPro" id="IPR050859">
    <property type="entry name" value="Class-I_PLP-dep_aminotransf"/>
</dbReference>
<dbReference type="InterPro" id="IPR015424">
    <property type="entry name" value="PyrdxlP-dep_Trfase"/>
</dbReference>
<dbReference type="CDD" id="cd00609">
    <property type="entry name" value="AAT_like"/>
    <property type="match status" value="1"/>
</dbReference>
<evidence type="ECO:0000256" key="4">
    <source>
        <dbReference type="ARBA" id="ARBA00022576"/>
    </source>
</evidence>
<evidence type="ECO:0000256" key="3">
    <source>
        <dbReference type="ARBA" id="ARBA00011738"/>
    </source>
</evidence>
<dbReference type="InterPro" id="IPR004839">
    <property type="entry name" value="Aminotransferase_I/II_large"/>
</dbReference>
<dbReference type="Gene3D" id="3.90.1150.10">
    <property type="entry name" value="Aspartate Aminotransferase, domain 1"/>
    <property type="match status" value="1"/>
</dbReference>
<organism evidence="8 9">
    <name type="scientific">Oceanospirillum sediminis</name>
    <dbReference type="NCBI Taxonomy" id="2760088"/>
    <lineage>
        <taxon>Bacteria</taxon>
        <taxon>Pseudomonadati</taxon>
        <taxon>Pseudomonadota</taxon>
        <taxon>Gammaproteobacteria</taxon>
        <taxon>Oceanospirillales</taxon>
        <taxon>Oceanospirillaceae</taxon>
        <taxon>Oceanospirillum</taxon>
    </lineage>
</organism>
<evidence type="ECO:0000256" key="6">
    <source>
        <dbReference type="ARBA" id="ARBA00022898"/>
    </source>
</evidence>
<dbReference type="FunFam" id="3.40.640.10:FF:000053">
    <property type="entry name" value="Aminotransferase, class I"/>
    <property type="match status" value="1"/>
</dbReference>
<evidence type="ECO:0000259" key="7">
    <source>
        <dbReference type="Pfam" id="PF00155"/>
    </source>
</evidence>
<reference evidence="8 9" key="1">
    <citation type="submission" date="2020-08" db="EMBL/GenBank/DDBJ databases">
        <title>Oceanospirillum sp. nov. isolated from marine sediment.</title>
        <authorList>
            <person name="Ji X."/>
        </authorList>
    </citation>
    <scope>NUCLEOTIDE SEQUENCE [LARGE SCALE GENOMIC DNA]</scope>
    <source>
        <strain evidence="8 9">D5</strain>
    </source>
</reference>
<protein>
    <submittedName>
        <fullName evidence="8">PLP-dependent aminotransferase family protein</fullName>
    </submittedName>
</protein>
<evidence type="ECO:0000256" key="2">
    <source>
        <dbReference type="ARBA" id="ARBA00007441"/>
    </source>
</evidence>
<dbReference type="Gene3D" id="3.40.640.10">
    <property type="entry name" value="Type I PLP-dependent aspartate aminotransferase-like (Major domain)"/>
    <property type="match status" value="1"/>
</dbReference>
<dbReference type="InterPro" id="IPR015421">
    <property type="entry name" value="PyrdxlP-dep_Trfase_major"/>
</dbReference>
<name>A0A839INC1_9GAMM</name>
<keyword evidence="6" id="KW-0663">Pyridoxal phosphate</keyword>
<dbReference type="AlphaFoldDB" id="A0A839INC1"/>
<comment type="caution">
    <text evidence="8">The sequence shown here is derived from an EMBL/GenBank/DDBJ whole genome shotgun (WGS) entry which is preliminary data.</text>
</comment>
<evidence type="ECO:0000313" key="8">
    <source>
        <dbReference type="EMBL" id="MBB1486012.1"/>
    </source>
</evidence>
<evidence type="ECO:0000256" key="1">
    <source>
        <dbReference type="ARBA" id="ARBA00001933"/>
    </source>
</evidence>